<dbReference type="InterPro" id="IPR000818">
    <property type="entry name" value="TEA/ATTS_dom"/>
</dbReference>
<gene>
    <name evidence="5" type="ORF">M413DRAFT_13473</name>
</gene>
<dbReference type="Gene3D" id="6.10.20.40">
    <property type="entry name" value="TEA/ATTS domain"/>
    <property type="match status" value="1"/>
</dbReference>
<accession>A0A0C2XHI5</accession>
<evidence type="ECO:0000256" key="2">
    <source>
        <dbReference type="PROSITE-ProRule" id="PRU00505"/>
    </source>
</evidence>
<reference evidence="6" key="2">
    <citation type="submission" date="2015-01" db="EMBL/GenBank/DDBJ databases">
        <title>Evolutionary Origins and Diversification of the Mycorrhizal Mutualists.</title>
        <authorList>
            <consortium name="DOE Joint Genome Institute"/>
            <consortium name="Mycorrhizal Genomics Consortium"/>
            <person name="Kohler A."/>
            <person name="Kuo A."/>
            <person name="Nagy L.G."/>
            <person name="Floudas D."/>
            <person name="Copeland A."/>
            <person name="Barry K.W."/>
            <person name="Cichocki N."/>
            <person name="Veneault-Fourrey C."/>
            <person name="LaButti K."/>
            <person name="Lindquist E.A."/>
            <person name="Lipzen A."/>
            <person name="Lundell T."/>
            <person name="Morin E."/>
            <person name="Murat C."/>
            <person name="Riley R."/>
            <person name="Ohm R."/>
            <person name="Sun H."/>
            <person name="Tunlid A."/>
            <person name="Henrissat B."/>
            <person name="Grigoriev I.V."/>
            <person name="Hibbett D.S."/>
            <person name="Martin F."/>
        </authorList>
    </citation>
    <scope>NUCLEOTIDE SEQUENCE [LARGE SCALE GENOMIC DNA]</scope>
    <source>
        <strain evidence="6">h7</strain>
    </source>
</reference>
<dbReference type="AlphaFoldDB" id="A0A0C2XHI5"/>
<dbReference type="STRING" id="686832.A0A0C2XHI5"/>
<dbReference type="GO" id="GO:0003700">
    <property type="term" value="F:DNA-binding transcription factor activity"/>
    <property type="evidence" value="ECO:0007669"/>
    <property type="project" value="InterPro"/>
</dbReference>
<protein>
    <recommendedName>
        <fullName evidence="4">TEA domain-containing protein</fullName>
    </recommendedName>
</protein>
<feature type="region of interest" description="Disordered" evidence="3">
    <location>
        <begin position="109"/>
        <end position="150"/>
    </location>
</feature>
<feature type="compositionally biased region" description="Polar residues" evidence="3">
    <location>
        <begin position="124"/>
        <end position="139"/>
    </location>
</feature>
<feature type="domain" description="TEA" evidence="4">
    <location>
        <begin position="23"/>
        <end position="96"/>
    </location>
</feature>
<keyword evidence="6" id="KW-1185">Reference proteome</keyword>
<evidence type="ECO:0000313" key="6">
    <source>
        <dbReference type="Proteomes" id="UP000053424"/>
    </source>
</evidence>
<dbReference type="InterPro" id="IPR038096">
    <property type="entry name" value="TEA/ATTS_sf"/>
</dbReference>
<evidence type="ECO:0000259" key="4">
    <source>
        <dbReference type="PROSITE" id="PS51088"/>
    </source>
</evidence>
<evidence type="ECO:0000256" key="3">
    <source>
        <dbReference type="SAM" id="MobiDB-lite"/>
    </source>
</evidence>
<evidence type="ECO:0000313" key="5">
    <source>
        <dbReference type="EMBL" id="KIM37328.1"/>
    </source>
</evidence>
<reference evidence="5 6" key="1">
    <citation type="submission" date="2014-04" db="EMBL/GenBank/DDBJ databases">
        <authorList>
            <consortium name="DOE Joint Genome Institute"/>
            <person name="Kuo A."/>
            <person name="Gay G."/>
            <person name="Dore J."/>
            <person name="Kohler A."/>
            <person name="Nagy L.G."/>
            <person name="Floudas D."/>
            <person name="Copeland A."/>
            <person name="Barry K.W."/>
            <person name="Cichocki N."/>
            <person name="Veneault-Fourrey C."/>
            <person name="LaButti K."/>
            <person name="Lindquist E.A."/>
            <person name="Lipzen A."/>
            <person name="Lundell T."/>
            <person name="Morin E."/>
            <person name="Murat C."/>
            <person name="Sun H."/>
            <person name="Tunlid A."/>
            <person name="Henrissat B."/>
            <person name="Grigoriev I.V."/>
            <person name="Hibbett D.S."/>
            <person name="Martin F."/>
            <person name="Nordberg H.P."/>
            <person name="Cantor M.N."/>
            <person name="Hua S.X."/>
        </authorList>
    </citation>
    <scope>NUCLEOTIDE SEQUENCE [LARGE SCALE GENOMIC DNA]</scope>
    <source>
        <strain evidence="6">h7</strain>
    </source>
</reference>
<sequence>MQFLPPIDRTGRRSYKSKQRMRDGSKEAVWPPELEEALLEGLRMYRPVSKTGRPLRRFTKRNCFIANYIKEHTSQSRTPKQVGSRLQQLTESCKDEEIIRLITNRDLHFHPRPENHASPDDSSVHGSVVNSSALSSGPTPANAPALSRSSTISDLDSSEAWSQQYQPEHTDNVILLMSLNSLDKIGNTPQIPGIGLHADTSDNGTSLVLTIDHRHNDRICLQIIPSRSLFDRAPDLSIASTVLAPGISYASSFSVYFDGEFIHSETGELVAVKDEYPSNGCTIKTTLLSNDSWHQVVRRDVNLERYTIVLDIMDTILCTRINLFSVDITLKPTTDVNPHYPSTVAFYPNAFEGSHFSHDFPVCPSSNVLEFTLQSHSDFQTGSGTPSWNIPNQFAPTADFVPYPSFDDAQLMAIPEPVFPHSYCSPV</sequence>
<dbReference type="PRINTS" id="PR00065">
    <property type="entry name" value="TEADOMAIN"/>
</dbReference>
<organism evidence="5 6">
    <name type="scientific">Hebeloma cylindrosporum</name>
    <dbReference type="NCBI Taxonomy" id="76867"/>
    <lineage>
        <taxon>Eukaryota</taxon>
        <taxon>Fungi</taxon>
        <taxon>Dikarya</taxon>
        <taxon>Basidiomycota</taxon>
        <taxon>Agaricomycotina</taxon>
        <taxon>Agaricomycetes</taxon>
        <taxon>Agaricomycetidae</taxon>
        <taxon>Agaricales</taxon>
        <taxon>Agaricineae</taxon>
        <taxon>Hymenogastraceae</taxon>
        <taxon>Hebeloma</taxon>
    </lineage>
</organism>
<feature type="region of interest" description="Disordered" evidence="3">
    <location>
        <begin position="1"/>
        <end position="27"/>
    </location>
</feature>
<feature type="compositionally biased region" description="Basic and acidic residues" evidence="3">
    <location>
        <begin position="109"/>
        <end position="123"/>
    </location>
</feature>
<dbReference type="PROSITE" id="PS51088">
    <property type="entry name" value="TEA_2"/>
    <property type="match status" value="1"/>
</dbReference>
<name>A0A0C2XHI5_HEBCY</name>
<comment type="similarity">
    <text evidence="1">Belongs to the TEC1 family.</text>
</comment>
<dbReference type="OrthoDB" id="10006572at2759"/>
<dbReference type="HOGENOM" id="CLU_597220_0_0_1"/>
<evidence type="ECO:0000256" key="1">
    <source>
        <dbReference type="ARBA" id="ARBA00008421"/>
    </source>
</evidence>
<dbReference type="EMBL" id="KN831798">
    <property type="protein sequence ID" value="KIM37328.1"/>
    <property type="molecule type" value="Genomic_DNA"/>
</dbReference>
<dbReference type="SMART" id="SM00426">
    <property type="entry name" value="TEA"/>
    <property type="match status" value="1"/>
</dbReference>
<dbReference type="Proteomes" id="UP000053424">
    <property type="component" value="Unassembled WGS sequence"/>
</dbReference>
<feature type="DNA-binding region" description="TEA" evidence="2">
    <location>
        <begin position="23"/>
        <end position="96"/>
    </location>
</feature>
<proteinExistence type="inferred from homology"/>
<dbReference type="Pfam" id="PF01285">
    <property type="entry name" value="TEA"/>
    <property type="match status" value="1"/>
</dbReference>